<reference evidence="2 3" key="1">
    <citation type="submission" date="2016-10" db="EMBL/GenBank/DDBJ databases">
        <authorList>
            <person name="de Groot N.N."/>
        </authorList>
    </citation>
    <scope>NUCLEOTIDE SEQUENCE [LARGE SCALE GENOMIC DNA]</scope>
    <source>
        <strain evidence="2 3">DSM 18684</strain>
    </source>
</reference>
<gene>
    <name evidence="2" type="ORF">SAMN04489864_10170</name>
</gene>
<evidence type="ECO:0000313" key="3">
    <source>
        <dbReference type="Proteomes" id="UP000199666"/>
    </source>
</evidence>
<protein>
    <submittedName>
        <fullName evidence="2">Uncharacterized protein</fullName>
    </submittedName>
</protein>
<evidence type="ECO:0000256" key="1">
    <source>
        <dbReference type="SAM" id="Phobius"/>
    </source>
</evidence>
<feature type="transmembrane region" description="Helical" evidence="1">
    <location>
        <begin position="27"/>
        <end position="51"/>
    </location>
</feature>
<accession>A0A1I2SV28</accession>
<feature type="transmembrane region" description="Helical" evidence="1">
    <location>
        <begin position="63"/>
        <end position="84"/>
    </location>
</feature>
<organism evidence="2 3">
    <name type="scientific">Pedobacter insulae</name>
    <dbReference type="NCBI Taxonomy" id="414048"/>
    <lineage>
        <taxon>Bacteria</taxon>
        <taxon>Pseudomonadati</taxon>
        <taxon>Bacteroidota</taxon>
        <taxon>Sphingobacteriia</taxon>
        <taxon>Sphingobacteriales</taxon>
        <taxon>Sphingobacteriaceae</taxon>
        <taxon>Pedobacter</taxon>
    </lineage>
</organism>
<name>A0A1I2SV28_9SPHI</name>
<proteinExistence type="predicted"/>
<sequence length="130" mass="15168">MTPIEIVYKTMYNHFVKKDGYNESSHVIAGLATFLCNFFFLLNCYFIINLIMNHSIWFSVGKINGLIITGLLMILNHYLLFNVLKFSKNGDSANKLFNIDRRTFLYGWRIFVLNLILGIMFPALGHLFFK</sequence>
<dbReference type="AlphaFoldDB" id="A0A1I2SV28"/>
<keyword evidence="1" id="KW-1133">Transmembrane helix</keyword>
<keyword evidence="3" id="KW-1185">Reference proteome</keyword>
<feature type="transmembrane region" description="Helical" evidence="1">
    <location>
        <begin position="104"/>
        <end position="129"/>
    </location>
</feature>
<evidence type="ECO:0000313" key="2">
    <source>
        <dbReference type="EMBL" id="SFG56550.1"/>
    </source>
</evidence>
<dbReference type="EMBL" id="FOPP01000001">
    <property type="protein sequence ID" value="SFG56550.1"/>
    <property type="molecule type" value="Genomic_DNA"/>
</dbReference>
<keyword evidence="1" id="KW-0472">Membrane</keyword>
<dbReference type="Proteomes" id="UP000199666">
    <property type="component" value="Unassembled WGS sequence"/>
</dbReference>
<keyword evidence="1" id="KW-0812">Transmembrane</keyword>